<dbReference type="EMBL" id="OP974264">
    <property type="protein sequence ID" value="WBQ85682.1"/>
    <property type="molecule type" value="Genomic_DNA"/>
</dbReference>
<dbReference type="AlphaFoldDB" id="A0AAE9W6L4"/>
<organism evidence="1">
    <name type="scientific">Macrobiotus sp. 1 JF-2022a</name>
    <dbReference type="NCBI Taxonomy" id="3003599"/>
    <lineage>
        <taxon>Eukaryota</taxon>
        <taxon>Metazoa</taxon>
        <taxon>Ecdysozoa</taxon>
        <taxon>Tardigrada</taxon>
        <taxon>Eutardigrada</taxon>
        <taxon>Parachela</taxon>
        <taxon>Macrobiotoidea</taxon>
        <taxon>Macrobiotidae</taxon>
        <taxon>Macrobiotus</taxon>
    </lineage>
</organism>
<protein>
    <submittedName>
        <fullName evidence="1">CAHS 1a</fullName>
    </submittedName>
</protein>
<name>A0AAE9W6L4_9BILA</name>
<sequence>MAKKELEREAQLAKEALERSKLATNVEVNFDSAGGKLQHSISFFCLRALISVGHTTSAGTTVSESESVRRDVRH</sequence>
<reference evidence="1" key="1">
    <citation type="submission" date="2022-12" db="EMBL/GenBank/DDBJ databases">
        <title>The evolution of temperature and desiccation-related protein families in Tardigrada reveals the complex acquisition of extremotolerance.</title>
        <authorList>
            <person name="Fleming J."/>
            <person name="Pisani D."/>
            <person name="Arakawa K."/>
        </authorList>
    </citation>
    <scope>NUCLEOTIDE SEQUENCE</scope>
</reference>
<evidence type="ECO:0000313" key="1">
    <source>
        <dbReference type="EMBL" id="WBQ85682.1"/>
    </source>
</evidence>
<proteinExistence type="predicted"/>
<accession>A0AAE9W6L4</accession>